<evidence type="ECO:0000313" key="4">
    <source>
        <dbReference type="Proteomes" id="UP000639396"/>
    </source>
</evidence>
<dbReference type="EMBL" id="JACXJA010000020">
    <property type="protein sequence ID" value="MBD2863503.1"/>
    <property type="molecule type" value="Genomic_DNA"/>
</dbReference>
<keyword evidence="2" id="KW-0732">Signal</keyword>
<proteinExistence type="predicted"/>
<dbReference type="InterPro" id="IPR050490">
    <property type="entry name" value="Bact_solute-bd_prot1"/>
</dbReference>
<dbReference type="Gene3D" id="3.40.190.10">
    <property type="entry name" value="Periplasmic binding protein-like II"/>
    <property type="match status" value="1"/>
</dbReference>
<evidence type="ECO:0000256" key="2">
    <source>
        <dbReference type="SAM" id="SignalP"/>
    </source>
</evidence>
<dbReference type="PANTHER" id="PTHR43649:SF17">
    <property type="entry name" value="ABC TRANSPORTER SOLUTE BINDING PROTEIN-SUGAR TRANSPORT"/>
    <property type="match status" value="1"/>
</dbReference>
<organism evidence="3 4">
    <name type="scientific">Paenibacillus oceani</name>
    <dbReference type="NCBI Taxonomy" id="2772510"/>
    <lineage>
        <taxon>Bacteria</taxon>
        <taxon>Bacillati</taxon>
        <taxon>Bacillota</taxon>
        <taxon>Bacilli</taxon>
        <taxon>Bacillales</taxon>
        <taxon>Paenibacillaceae</taxon>
        <taxon>Paenibacillus</taxon>
    </lineage>
</organism>
<evidence type="ECO:0000313" key="3">
    <source>
        <dbReference type="EMBL" id="MBD2863503.1"/>
    </source>
</evidence>
<sequence>MNKTVLMKGVMCAFLTIALTACAAGQKSAEPGPSGGAADAEVKQPKPPEPVDITVFSINRTTEDAFNKQYGEAIRSKFPHVNLKVVVNGKGTGIPELIGSNTPIDILYGSVEGIFTNVIDYKLQYDITGLIQSRKYDLNKLEPSIVELQRKLSGGKLYGLPVWTATSGLFYNKDLFDKFGQPYPKEGMTWDELAELSKKMTRLEDGVQYYGYVTGPGAQMATNQLGLDPIDPVTMKSNFTSEPWKQFMQSIVDIYKASGLAYKADELDVAKSRAAFEKESRVAMYTNYSGGTPPETMNWDVVSVPSYKNAPGKGPQVYPNYWYVSGISKHKEAAFDIIAFLSSDEFQIPHNRKGYATVLKDEAIKKQYGQDMPKFKGKNVAAMFPKQPAPAMNYTPYVRNAQNVFQSAFQKHMLEGIDLNTVMREAAEQLDKQVMDAQGK</sequence>
<accession>A0A927C8T5</accession>
<protein>
    <submittedName>
        <fullName evidence="3">Extracellular solute-binding protein</fullName>
    </submittedName>
</protein>
<dbReference type="PANTHER" id="PTHR43649">
    <property type="entry name" value="ARABINOSE-BINDING PROTEIN-RELATED"/>
    <property type="match status" value="1"/>
</dbReference>
<dbReference type="Pfam" id="PF01547">
    <property type="entry name" value="SBP_bac_1"/>
    <property type="match status" value="1"/>
</dbReference>
<feature type="signal peptide" evidence="2">
    <location>
        <begin position="1"/>
        <end position="23"/>
    </location>
</feature>
<dbReference type="Proteomes" id="UP000639396">
    <property type="component" value="Unassembled WGS sequence"/>
</dbReference>
<dbReference type="SUPFAM" id="SSF53850">
    <property type="entry name" value="Periplasmic binding protein-like II"/>
    <property type="match status" value="1"/>
</dbReference>
<dbReference type="AlphaFoldDB" id="A0A927C8T5"/>
<feature type="chain" id="PRO_5036806029" evidence="2">
    <location>
        <begin position="24"/>
        <end position="440"/>
    </location>
</feature>
<comment type="caution">
    <text evidence="3">The sequence shown here is derived from an EMBL/GenBank/DDBJ whole genome shotgun (WGS) entry which is preliminary data.</text>
</comment>
<name>A0A927C8T5_9BACL</name>
<evidence type="ECO:0000256" key="1">
    <source>
        <dbReference type="SAM" id="MobiDB-lite"/>
    </source>
</evidence>
<feature type="region of interest" description="Disordered" evidence="1">
    <location>
        <begin position="30"/>
        <end position="50"/>
    </location>
</feature>
<dbReference type="RefSeq" id="WP_190929133.1">
    <property type="nucleotide sequence ID" value="NZ_JACXJA010000020.1"/>
</dbReference>
<gene>
    <name evidence="3" type="ORF">IDH45_16030</name>
</gene>
<dbReference type="PROSITE" id="PS51257">
    <property type="entry name" value="PROKAR_LIPOPROTEIN"/>
    <property type="match status" value="1"/>
</dbReference>
<keyword evidence="4" id="KW-1185">Reference proteome</keyword>
<reference evidence="3" key="1">
    <citation type="submission" date="2020-09" db="EMBL/GenBank/DDBJ databases">
        <title>A novel bacterium of genus Paenibacillus, isolated from South China Sea.</title>
        <authorList>
            <person name="Huang H."/>
            <person name="Mo K."/>
            <person name="Hu Y."/>
        </authorList>
    </citation>
    <scope>NUCLEOTIDE SEQUENCE</scope>
    <source>
        <strain evidence="3">IB182363</strain>
    </source>
</reference>
<dbReference type="InterPro" id="IPR006059">
    <property type="entry name" value="SBP"/>
</dbReference>